<name>A0A0W0FEY9_MONRR</name>
<proteinExistence type="predicted"/>
<evidence type="ECO:0000313" key="1">
    <source>
        <dbReference type="EMBL" id="KTB34738.1"/>
    </source>
</evidence>
<sequence>MSKTSIPGIIPKWNSIVTLQQFVKKIANVAPVDYQGISHTLENTFMKIQITL</sequence>
<accession>A0A0W0FEY9</accession>
<protein>
    <submittedName>
        <fullName evidence="1">Uncharacterized protein</fullName>
    </submittedName>
</protein>
<dbReference type="Proteomes" id="UP000054988">
    <property type="component" value="Unassembled WGS sequence"/>
</dbReference>
<dbReference type="AlphaFoldDB" id="A0A0W0FEY9"/>
<organism evidence="1 2">
    <name type="scientific">Moniliophthora roreri</name>
    <name type="common">Frosty pod rot fungus</name>
    <name type="synonym">Monilia roreri</name>
    <dbReference type="NCBI Taxonomy" id="221103"/>
    <lineage>
        <taxon>Eukaryota</taxon>
        <taxon>Fungi</taxon>
        <taxon>Dikarya</taxon>
        <taxon>Basidiomycota</taxon>
        <taxon>Agaricomycotina</taxon>
        <taxon>Agaricomycetes</taxon>
        <taxon>Agaricomycetidae</taxon>
        <taxon>Agaricales</taxon>
        <taxon>Marasmiineae</taxon>
        <taxon>Marasmiaceae</taxon>
        <taxon>Moniliophthora</taxon>
    </lineage>
</organism>
<gene>
    <name evidence="1" type="ORF">WG66_12689</name>
</gene>
<comment type="caution">
    <text evidence="1">The sequence shown here is derived from an EMBL/GenBank/DDBJ whole genome shotgun (WGS) entry which is preliminary data.</text>
</comment>
<dbReference type="EMBL" id="LATX01002042">
    <property type="protein sequence ID" value="KTB34738.1"/>
    <property type="molecule type" value="Genomic_DNA"/>
</dbReference>
<reference evidence="1 2" key="1">
    <citation type="submission" date="2015-12" db="EMBL/GenBank/DDBJ databases">
        <title>Draft genome sequence of Moniliophthora roreri, the causal agent of frosty pod rot of cacao.</title>
        <authorList>
            <person name="Aime M.C."/>
            <person name="Diaz-Valderrama J.R."/>
            <person name="Kijpornyongpan T."/>
            <person name="Phillips-Mora W."/>
        </authorList>
    </citation>
    <scope>NUCLEOTIDE SEQUENCE [LARGE SCALE GENOMIC DNA]</scope>
    <source>
        <strain evidence="1 2">MCA 2952</strain>
    </source>
</reference>
<evidence type="ECO:0000313" key="2">
    <source>
        <dbReference type="Proteomes" id="UP000054988"/>
    </source>
</evidence>